<proteinExistence type="predicted"/>
<reference evidence="2 3" key="1">
    <citation type="submission" date="2020-08" db="EMBL/GenBank/DDBJ databases">
        <title>Sequencing the genomes of 1000 actinobacteria strains.</title>
        <authorList>
            <person name="Klenk H.-P."/>
        </authorList>
    </citation>
    <scope>NUCLEOTIDE SEQUENCE [LARGE SCALE GENOMIC DNA]</scope>
    <source>
        <strain evidence="2 3">DSM 45809</strain>
    </source>
</reference>
<dbReference type="AlphaFoldDB" id="A0A7W7MAU4"/>
<gene>
    <name evidence="2" type="ORF">BJY16_006740</name>
</gene>
<comment type="caution">
    <text evidence="2">The sequence shown here is derived from an EMBL/GenBank/DDBJ whole genome shotgun (WGS) entry which is preliminary data.</text>
</comment>
<keyword evidence="1" id="KW-0472">Membrane</keyword>
<name>A0A7W7MAU4_9ACTN</name>
<feature type="transmembrane region" description="Helical" evidence="1">
    <location>
        <begin position="34"/>
        <end position="52"/>
    </location>
</feature>
<accession>A0A7W7MAU4</accession>
<protein>
    <submittedName>
        <fullName evidence="2">Uncharacterized protein</fullName>
    </submittedName>
</protein>
<keyword evidence="1" id="KW-0812">Transmembrane</keyword>
<evidence type="ECO:0000313" key="2">
    <source>
        <dbReference type="EMBL" id="MBB4743281.1"/>
    </source>
</evidence>
<dbReference type="RefSeq" id="WP_185043572.1">
    <property type="nucleotide sequence ID" value="NZ_BAABFG010000005.1"/>
</dbReference>
<organism evidence="2 3">
    <name type="scientific">Actinoplanes octamycinicus</name>
    <dbReference type="NCBI Taxonomy" id="135948"/>
    <lineage>
        <taxon>Bacteria</taxon>
        <taxon>Bacillati</taxon>
        <taxon>Actinomycetota</taxon>
        <taxon>Actinomycetes</taxon>
        <taxon>Micromonosporales</taxon>
        <taxon>Micromonosporaceae</taxon>
        <taxon>Actinoplanes</taxon>
    </lineage>
</organism>
<feature type="transmembrane region" description="Helical" evidence="1">
    <location>
        <begin position="6"/>
        <end position="22"/>
    </location>
</feature>
<evidence type="ECO:0000256" key="1">
    <source>
        <dbReference type="SAM" id="Phobius"/>
    </source>
</evidence>
<feature type="transmembrane region" description="Helical" evidence="1">
    <location>
        <begin position="90"/>
        <end position="112"/>
    </location>
</feature>
<keyword evidence="3" id="KW-1185">Reference proteome</keyword>
<dbReference type="Proteomes" id="UP000546162">
    <property type="component" value="Unassembled WGS sequence"/>
</dbReference>
<keyword evidence="1" id="KW-1133">Transmembrane helix</keyword>
<dbReference type="EMBL" id="JACHNB010000001">
    <property type="protein sequence ID" value="MBB4743281.1"/>
    <property type="molecule type" value="Genomic_DNA"/>
</dbReference>
<sequence>MPDLTSAILPALVLAIWVPSWWRRTRGFRLRFALLAPVVCGLGFVMAAFLALTQGGGSCPGSCPGGAVQRWAAGADNPAPLVAWLGASSLLAFLVSVVLTVVTLIVEFVLLVRRDARAGRTGNGEAQPGADRAERVIWSER</sequence>
<evidence type="ECO:0000313" key="3">
    <source>
        <dbReference type="Proteomes" id="UP000546162"/>
    </source>
</evidence>